<gene>
    <name evidence="4" type="primary">yecD</name>
    <name evidence="4" type="ORF">EPIR_2149</name>
</gene>
<accession>V5Z8H3</accession>
<dbReference type="InterPro" id="IPR000868">
    <property type="entry name" value="Isochorismatase-like_dom"/>
</dbReference>
<organism evidence="4 5">
    <name type="scientific">Erwinia piriflorinigrans CFBP 5888</name>
    <dbReference type="NCBI Taxonomy" id="1161919"/>
    <lineage>
        <taxon>Bacteria</taxon>
        <taxon>Pseudomonadati</taxon>
        <taxon>Pseudomonadota</taxon>
        <taxon>Gammaproteobacteria</taxon>
        <taxon>Enterobacterales</taxon>
        <taxon>Erwiniaceae</taxon>
        <taxon>Erwinia</taxon>
    </lineage>
</organism>
<comment type="similarity">
    <text evidence="1">Belongs to the isochorismatase family.</text>
</comment>
<evidence type="ECO:0000256" key="1">
    <source>
        <dbReference type="ARBA" id="ARBA00006336"/>
    </source>
</evidence>
<dbReference type="NCBIfam" id="NF008517">
    <property type="entry name" value="PRK11440.1"/>
    <property type="match status" value="1"/>
</dbReference>
<dbReference type="OrthoDB" id="9807387at2"/>
<dbReference type="PANTHER" id="PTHR43540">
    <property type="entry name" value="PEROXYUREIDOACRYLATE/UREIDOACRYLATE AMIDOHYDROLASE-RELATED"/>
    <property type="match status" value="1"/>
</dbReference>
<dbReference type="InterPro" id="IPR036380">
    <property type="entry name" value="Isochorismatase-like_sf"/>
</dbReference>
<feature type="domain" description="Isochorismatase-like" evidence="3">
    <location>
        <begin position="9"/>
        <end position="181"/>
    </location>
</feature>
<comment type="caution">
    <text evidence="4">The sequence shown here is derived from an EMBL/GenBank/DDBJ whole genome shotgun (WGS) entry which is preliminary data.</text>
</comment>
<dbReference type="Pfam" id="PF00857">
    <property type="entry name" value="Isochorismatase"/>
    <property type="match status" value="1"/>
</dbReference>
<dbReference type="STRING" id="1161919.EPIR_2149"/>
<evidence type="ECO:0000256" key="2">
    <source>
        <dbReference type="ARBA" id="ARBA00022801"/>
    </source>
</evidence>
<dbReference type="GO" id="GO:0016787">
    <property type="term" value="F:hydrolase activity"/>
    <property type="evidence" value="ECO:0007669"/>
    <property type="project" value="UniProtKB-KW"/>
</dbReference>
<evidence type="ECO:0000259" key="3">
    <source>
        <dbReference type="Pfam" id="PF00857"/>
    </source>
</evidence>
<dbReference type="CDD" id="cd00431">
    <property type="entry name" value="cysteine_hydrolases"/>
    <property type="match status" value="1"/>
</dbReference>
<sequence>MLTLNPKTTALVLIDLQEGILPYAQGPHSAGDVIARSAKLAEKFRSTQSAVVLVRVGWSADFTDALRQPVDAAHGSAALPENWWNFPAALGVQPDDIHVTKRQWGAFYGTDLELQLRRRGIDTLVLGGIATNIGVESTARNAWELGFNLIIAEDICSTASLEQHEASMNWIFPRIARVRHSNEVMAAL</sequence>
<dbReference type="FunFam" id="3.40.50.850:FF:000005">
    <property type="entry name" value="Isochorismatase hydrolase"/>
    <property type="match status" value="1"/>
</dbReference>
<name>V5Z8H3_9GAMM</name>
<dbReference type="InterPro" id="IPR050272">
    <property type="entry name" value="Isochorismatase-like_hydrls"/>
</dbReference>
<reference evidence="4 5" key="1">
    <citation type="journal article" date="2013" name="Syst. Appl. Microbiol.">
        <title>Phylogenetic position and virulence apparatus of the pear flower necrosis pathogen Erwinia piriflorinigrans CFBP 5888T as assessed by comparative genomics.</title>
        <authorList>
            <person name="Smits T.H."/>
            <person name="Rezzonico F."/>
            <person name="Lopez M.M."/>
            <person name="Blom J."/>
            <person name="Goesmann A."/>
            <person name="Frey J.E."/>
            <person name="Duffy B."/>
        </authorList>
    </citation>
    <scope>NUCLEOTIDE SEQUENCE [LARGE SCALE GENOMIC DNA]</scope>
    <source>
        <strain evidence="5">CFBP5888</strain>
    </source>
</reference>
<dbReference type="Proteomes" id="UP000018217">
    <property type="component" value="Unassembled WGS sequence"/>
</dbReference>
<evidence type="ECO:0000313" key="5">
    <source>
        <dbReference type="Proteomes" id="UP000018217"/>
    </source>
</evidence>
<dbReference type="RefSeq" id="WP_023655302.1">
    <property type="nucleotide sequence ID" value="NZ_CAHS01000015.1"/>
</dbReference>
<dbReference type="PANTHER" id="PTHR43540:SF7">
    <property type="entry name" value="ISOCHORISMATASE FAMILY PROTEIN YECD"/>
    <property type="match status" value="1"/>
</dbReference>
<keyword evidence="2" id="KW-0378">Hydrolase</keyword>
<protein>
    <submittedName>
        <fullName evidence="4">Isochorismatase family protein YecD</fullName>
    </submittedName>
</protein>
<dbReference type="AlphaFoldDB" id="V5Z8H3"/>
<dbReference type="EMBL" id="CAHS01000015">
    <property type="protein sequence ID" value="CCG87514.1"/>
    <property type="molecule type" value="Genomic_DNA"/>
</dbReference>
<proteinExistence type="inferred from homology"/>
<dbReference type="SUPFAM" id="SSF52499">
    <property type="entry name" value="Isochorismatase-like hydrolases"/>
    <property type="match status" value="1"/>
</dbReference>
<keyword evidence="5" id="KW-1185">Reference proteome</keyword>
<dbReference type="Gene3D" id="3.40.50.850">
    <property type="entry name" value="Isochorismatase-like"/>
    <property type="match status" value="1"/>
</dbReference>
<evidence type="ECO:0000313" key="4">
    <source>
        <dbReference type="EMBL" id="CCG87514.1"/>
    </source>
</evidence>